<feature type="compositionally biased region" description="Low complexity" evidence="1">
    <location>
        <begin position="114"/>
        <end position="161"/>
    </location>
</feature>
<feature type="region of interest" description="Disordered" evidence="1">
    <location>
        <begin position="315"/>
        <end position="356"/>
    </location>
</feature>
<protein>
    <recommendedName>
        <fullName evidence="4">RNase NYN domain-containing protein</fullName>
    </recommendedName>
</protein>
<dbReference type="GeneID" id="17275264"/>
<feature type="compositionally biased region" description="Basic and acidic residues" evidence="1">
    <location>
        <begin position="267"/>
        <end position="282"/>
    </location>
</feature>
<feature type="compositionally biased region" description="Basic and acidic residues" evidence="1">
    <location>
        <begin position="190"/>
        <end position="204"/>
    </location>
</feature>
<feature type="compositionally biased region" description="Basic and acidic residues" evidence="1">
    <location>
        <begin position="1"/>
        <end position="13"/>
    </location>
</feature>
<dbReference type="HOGENOM" id="CLU_530468_0_0_1"/>
<organism evidence="2 3">
    <name type="scientific">Emiliania huxleyi (strain CCMP1516)</name>
    <dbReference type="NCBI Taxonomy" id="280463"/>
    <lineage>
        <taxon>Eukaryota</taxon>
        <taxon>Haptista</taxon>
        <taxon>Haptophyta</taxon>
        <taxon>Prymnesiophyceae</taxon>
        <taxon>Isochrysidales</taxon>
        <taxon>Noelaerhabdaceae</taxon>
        <taxon>Emiliania</taxon>
    </lineage>
</organism>
<feature type="region of interest" description="Disordered" evidence="1">
    <location>
        <begin position="1"/>
        <end position="61"/>
    </location>
</feature>
<reference evidence="3" key="1">
    <citation type="journal article" date="2013" name="Nature">
        <title>Pan genome of the phytoplankton Emiliania underpins its global distribution.</title>
        <authorList>
            <person name="Read B.A."/>
            <person name="Kegel J."/>
            <person name="Klute M.J."/>
            <person name="Kuo A."/>
            <person name="Lefebvre S.C."/>
            <person name="Maumus F."/>
            <person name="Mayer C."/>
            <person name="Miller J."/>
            <person name="Monier A."/>
            <person name="Salamov A."/>
            <person name="Young J."/>
            <person name="Aguilar M."/>
            <person name="Claverie J.M."/>
            <person name="Frickenhaus S."/>
            <person name="Gonzalez K."/>
            <person name="Herman E.K."/>
            <person name="Lin Y.C."/>
            <person name="Napier J."/>
            <person name="Ogata H."/>
            <person name="Sarno A.F."/>
            <person name="Shmutz J."/>
            <person name="Schroeder D."/>
            <person name="de Vargas C."/>
            <person name="Verret F."/>
            <person name="von Dassow P."/>
            <person name="Valentin K."/>
            <person name="Van de Peer Y."/>
            <person name="Wheeler G."/>
            <person name="Dacks J.B."/>
            <person name="Delwiche C.F."/>
            <person name="Dyhrman S.T."/>
            <person name="Glockner G."/>
            <person name="John U."/>
            <person name="Richards T."/>
            <person name="Worden A.Z."/>
            <person name="Zhang X."/>
            <person name="Grigoriev I.V."/>
            <person name="Allen A.E."/>
            <person name="Bidle K."/>
            <person name="Borodovsky M."/>
            <person name="Bowler C."/>
            <person name="Brownlee C."/>
            <person name="Cock J.M."/>
            <person name="Elias M."/>
            <person name="Gladyshev V.N."/>
            <person name="Groth M."/>
            <person name="Guda C."/>
            <person name="Hadaegh A."/>
            <person name="Iglesias-Rodriguez M.D."/>
            <person name="Jenkins J."/>
            <person name="Jones B.M."/>
            <person name="Lawson T."/>
            <person name="Leese F."/>
            <person name="Lindquist E."/>
            <person name="Lobanov A."/>
            <person name="Lomsadze A."/>
            <person name="Malik S.B."/>
            <person name="Marsh M.E."/>
            <person name="Mackinder L."/>
            <person name="Mock T."/>
            <person name="Mueller-Roeber B."/>
            <person name="Pagarete A."/>
            <person name="Parker M."/>
            <person name="Probert I."/>
            <person name="Quesneville H."/>
            <person name="Raines C."/>
            <person name="Rensing S.A."/>
            <person name="Riano-Pachon D.M."/>
            <person name="Richier S."/>
            <person name="Rokitta S."/>
            <person name="Shiraiwa Y."/>
            <person name="Soanes D.M."/>
            <person name="van der Giezen M."/>
            <person name="Wahlund T.M."/>
            <person name="Williams B."/>
            <person name="Wilson W."/>
            <person name="Wolfe G."/>
            <person name="Wurch L.L."/>
        </authorList>
    </citation>
    <scope>NUCLEOTIDE SEQUENCE</scope>
</reference>
<feature type="compositionally biased region" description="Basic and acidic residues" evidence="1">
    <location>
        <begin position="103"/>
        <end position="113"/>
    </location>
</feature>
<dbReference type="InterPro" id="IPR003903">
    <property type="entry name" value="UIM_dom"/>
</dbReference>
<evidence type="ECO:0000313" key="2">
    <source>
        <dbReference type="EnsemblProtists" id="EOD29990"/>
    </source>
</evidence>
<accession>A0A0D3K2K5</accession>
<keyword evidence="3" id="KW-1185">Reference proteome</keyword>
<dbReference type="Gene3D" id="3.40.50.11980">
    <property type="match status" value="1"/>
</dbReference>
<evidence type="ECO:0008006" key="4">
    <source>
        <dbReference type="Google" id="ProtNLM"/>
    </source>
</evidence>
<sequence>MAAIQDEARRGGEAGEDAEDTQDTELAQALALSLESPGPPSRFGALADGAEGGAQTAEDESLQQALLQSMEQPGPLDEDAALAAALAASMQDAGPAVAAGYDDSERERQELDHALALSLSDPAADPDAAAAAANNNNNNTAAAAATAAAGAASSSGGAVESQSEREQRELREALEAAEAADEAEALELASRLEREEREAEERRRQQVRQQEEADQALVAEMFATDEAARARRDEERAAAALDEERAAPLDLDALVALSLQREEDESGGGREEAERRRAQEEADHAFAAELIAKEESAAEGEAAGEEWDAQLAASLQEEQEEPRANQGVPREPQPGADTRSASASASAFGGGGGAAAGGGGGGYEKWMVIIDGLNVGRAHGSVGWKSPLVPAAEISASGPLWKKPICGQAILQSVNDVMAKGHDVKVFLPQWDGSPMLELTPSMASDDHFFLEFATRYEAEGDYPVRVLSNDHFRKEVEQGNISAGWRDEHTIKYKFMHMPRSGLRLSTAPTLPG</sequence>
<feature type="compositionally biased region" description="Acidic residues" evidence="1">
    <location>
        <begin position="14"/>
        <end position="23"/>
    </location>
</feature>
<name>A0A0D3K2K5_EMIH1</name>
<dbReference type="SMART" id="SM00726">
    <property type="entry name" value="UIM"/>
    <property type="match status" value="4"/>
</dbReference>
<dbReference type="RefSeq" id="XP_005782419.1">
    <property type="nucleotide sequence ID" value="XM_005782362.1"/>
</dbReference>
<dbReference type="PROSITE" id="PS50330">
    <property type="entry name" value="UIM"/>
    <property type="match status" value="1"/>
</dbReference>
<feature type="compositionally biased region" description="Low complexity" evidence="1">
    <location>
        <begin position="25"/>
        <end position="36"/>
    </location>
</feature>
<feature type="region of interest" description="Disordered" evidence="1">
    <location>
        <begin position="92"/>
        <end position="282"/>
    </location>
</feature>
<evidence type="ECO:0000313" key="3">
    <source>
        <dbReference type="Proteomes" id="UP000013827"/>
    </source>
</evidence>
<dbReference type="EnsemblProtists" id="EOD29990">
    <property type="protein sequence ID" value="EOD29990"/>
    <property type="gene ID" value="EMIHUDRAFT_99449"/>
</dbReference>
<dbReference type="AlphaFoldDB" id="A0A0D3K2K5"/>
<feature type="compositionally biased region" description="Low complexity" evidence="1">
    <location>
        <begin position="248"/>
        <end position="259"/>
    </location>
</feature>
<dbReference type="PaxDb" id="2903-EOD29990"/>
<feature type="compositionally biased region" description="Basic and acidic residues" evidence="1">
    <location>
        <begin position="162"/>
        <end position="174"/>
    </location>
</feature>
<proteinExistence type="predicted"/>
<dbReference type="Proteomes" id="UP000013827">
    <property type="component" value="Unassembled WGS sequence"/>
</dbReference>
<reference evidence="2" key="2">
    <citation type="submission" date="2024-10" db="UniProtKB">
        <authorList>
            <consortium name="EnsemblProtists"/>
        </authorList>
    </citation>
    <scope>IDENTIFICATION</scope>
</reference>
<dbReference type="KEGG" id="ehx:EMIHUDRAFT_99449"/>
<feature type="compositionally biased region" description="Basic and acidic residues" evidence="1">
    <location>
        <begin position="226"/>
        <end position="247"/>
    </location>
</feature>
<evidence type="ECO:0000256" key="1">
    <source>
        <dbReference type="SAM" id="MobiDB-lite"/>
    </source>
</evidence>